<sequence length="172" mass="18800">MSSLTLAQQAFCSWQKSVAAAAINSSIPEASRAEAATPFEPNTSDLDHSAHLQRATAAADATRYHWIWPDIPPPLPLQRSPALSPDSDIDALLALICRTPEMITAKKARDRHVWQTVDCSAEYWSAAIPSGAIAADTEDEVSSMLNGMQDCQDRRARSFEVEPYDLAVSLEM</sequence>
<organism evidence="1">
    <name type="scientific">Coccolithus braarudii</name>
    <dbReference type="NCBI Taxonomy" id="221442"/>
    <lineage>
        <taxon>Eukaryota</taxon>
        <taxon>Haptista</taxon>
        <taxon>Haptophyta</taxon>
        <taxon>Prymnesiophyceae</taxon>
        <taxon>Coccolithales</taxon>
        <taxon>Coccolithaceae</taxon>
        <taxon>Coccolithus</taxon>
    </lineage>
</organism>
<dbReference type="EMBL" id="HBEY01039792">
    <property type="protein sequence ID" value="CAD8615633.1"/>
    <property type="molecule type" value="Transcribed_RNA"/>
</dbReference>
<proteinExistence type="predicted"/>
<reference evidence="1" key="1">
    <citation type="submission" date="2021-01" db="EMBL/GenBank/DDBJ databases">
        <authorList>
            <person name="Corre E."/>
            <person name="Pelletier E."/>
            <person name="Niang G."/>
            <person name="Scheremetjew M."/>
            <person name="Finn R."/>
            <person name="Kale V."/>
            <person name="Holt S."/>
            <person name="Cochrane G."/>
            <person name="Meng A."/>
            <person name="Brown T."/>
            <person name="Cohen L."/>
        </authorList>
    </citation>
    <scope>NUCLEOTIDE SEQUENCE</scope>
    <source>
        <strain evidence="1">PLY182g</strain>
    </source>
</reference>
<name>A0A7S0Q447_9EUKA</name>
<protein>
    <submittedName>
        <fullName evidence="1">Uncharacterized protein</fullName>
    </submittedName>
</protein>
<gene>
    <name evidence="1" type="ORF">CPEL01642_LOCUS19014</name>
</gene>
<dbReference type="AlphaFoldDB" id="A0A7S0Q447"/>
<accession>A0A7S0Q447</accession>
<evidence type="ECO:0000313" key="1">
    <source>
        <dbReference type="EMBL" id="CAD8615633.1"/>
    </source>
</evidence>